<dbReference type="GO" id="GO:0046872">
    <property type="term" value="F:metal ion binding"/>
    <property type="evidence" value="ECO:0007669"/>
    <property type="project" value="UniProtKB-KW"/>
</dbReference>
<organism evidence="9 10">
    <name type="scientific">Coptotermes formosanus</name>
    <name type="common">Formosan subterranean termite</name>
    <dbReference type="NCBI Taxonomy" id="36987"/>
    <lineage>
        <taxon>Eukaryota</taxon>
        <taxon>Metazoa</taxon>
        <taxon>Ecdysozoa</taxon>
        <taxon>Arthropoda</taxon>
        <taxon>Hexapoda</taxon>
        <taxon>Insecta</taxon>
        <taxon>Pterygota</taxon>
        <taxon>Neoptera</taxon>
        <taxon>Polyneoptera</taxon>
        <taxon>Dictyoptera</taxon>
        <taxon>Blattodea</taxon>
        <taxon>Blattoidea</taxon>
        <taxon>Termitoidae</taxon>
        <taxon>Rhinotermitidae</taxon>
        <taxon>Coptotermes</taxon>
    </lineage>
</organism>
<evidence type="ECO:0000256" key="6">
    <source>
        <dbReference type="ARBA" id="ARBA00022801"/>
    </source>
</evidence>
<dbReference type="InParanoid" id="A0A6L2Q5P4"/>
<evidence type="ECO:0000313" key="9">
    <source>
        <dbReference type="EMBL" id="GFG40243.1"/>
    </source>
</evidence>
<dbReference type="AlphaFoldDB" id="A0A6L2Q5P4"/>
<comment type="subcellular location">
    <subcellularLocation>
        <location evidence="2">Nucleus</location>
    </subcellularLocation>
</comment>
<accession>A0A6L2Q5P4</accession>
<evidence type="ECO:0000259" key="8">
    <source>
        <dbReference type="Pfam" id="PF13359"/>
    </source>
</evidence>
<dbReference type="PANTHER" id="PTHR22930:SF269">
    <property type="entry name" value="NUCLEASE HARBI1-LIKE PROTEIN"/>
    <property type="match status" value="1"/>
</dbReference>
<keyword evidence="6" id="KW-0378">Hydrolase</keyword>
<dbReference type="GO" id="GO:0005634">
    <property type="term" value="C:nucleus"/>
    <property type="evidence" value="ECO:0007669"/>
    <property type="project" value="UniProtKB-SubCell"/>
</dbReference>
<comment type="similarity">
    <text evidence="3">Belongs to the HARBI1 family.</text>
</comment>
<dbReference type="OrthoDB" id="2668416at2759"/>
<dbReference type="GO" id="GO:0004518">
    <property type="term" value="F:nuclease activity"/>
    <property type="evidence" value="ECO:0007669"/>
    <property type="project" value="UniProtKB-KW"/>
</dbReference>
<protein>
    <recommendedName>
        <fullName evidence="8">DDE Tnp4 domain-containing protein</fullName>
    </recommendedName>
</protein>
<dbReference type="EMBL" id="BLKM01001619">
    <property type="protein sequence ID" value="GFG40243.1"/>
    <property type="molecule type" value="Genomic_DNA"/>
</dbReference>
<comment type="caution">
    <text evidence="9">The sequence shown here is derived from an EMBL/GenBank/DDBJ whole genome shotgun (WGS) entry which is preliminary data.</text>
</comment>
<reference evidence="10" key="1">
    <citation type="submission" date="2020-01" db="EMBL/GenBank/DDBJ databases">
        <title>Draft genome sequence of the Termite Coptotermes fromosanus.</title>
        <authorList>
            <person name="Itakura S."/>
            <person name="Yosikawa Y."/>
            <person name="Umezawa K."/>
        </authorList>
    </citation>
    <scope>NUCLEOTIDE SEQUENCE [LARGE SCALE GENOMIC DNA]</scope>
</reference>
<evidence type="ECO:0000256" key="2">
    <source>
        <dbReference type="ARBA" id="ARBA00004123"/>
    </source>
</evidence>
<sequence>MPYSIEDTNVVCFTLPLTTEEMMKVNFLTISDLSHLFDELLQHIRKDITGSDTNMRRCVPPEERLAFCWPFLIRTIVLYTGPYRKCSDSSNFKNSALSKRIQENILNIPPGKPLDDTCGPSLPYVFVGDEAFGLSTKLLRPYGGTNLSKKKRLFNYRLCRARRFIECTFGILSNKWPILHRPLNVSIDFAEDIVRASCVLHNFVREKDGCNFYHTLYVEGLVDIPNSVPQQAGRSANYVRDHFANYFVSTEGEAH</sequence>
<dbReference type="InterPro" id="IPR027806">
    <property type="entry name" value="HARBI1_dom"/>
</dbReference>
<gene>
    <name evidence="9" type="ORF">Cfor_09831</name>
</gene>
<dbReference type="InterPro" id="IPR045249">
    <property type="entry name" value="HARBI1-like"/>
</dbReference>
<name>A0A6L2Q5P4_COPFO</name>
<dbReference type="PANTHER" id="PTHR22930">
    <property type="match status" value="1"/>
</dbReference>
<comment type="cofactor">
    <cofactor evidence="1">
        <name>a divalent metal cation</name>
        <dbReference type="ChEBI" id="CHEBI:60240"/>
    </cofactor>
</comment>
<evidence type="ECO:0000256" key="3">
    <source>
        <dbReference type="ARBA" id="ARBA00006958"/>
    </source>
</evidence>
<evidence type="ECO:0000256" key="7">
    <source>
        <dbReference type="ARBA" id="ARBA00023242"/>
    </source>
</evidence>
<keyword evidence="7" id="KW-0539">Nucleus</keyword>
<keyword evidence="4" id="KW-0540">Nuclease</keyword>
<evidence type="ECO:0000313" key="10">
    <source>
        <dbReference type="Proteomes" id="UP000502823"/>
    </source>
</evidence>
<evidence type="ECO:0000256" key="4">
    <source>
        <dbReference type="ARBA" id="ARBA00022722"/>
    </source>
</evidence>
<evidence type="ECO:0000256" key="5">
    <source>
        <dbReference type="ARBA" id="ARBA00022723"/>
    </source>
</evidence>
<keyword evidence="10" id="KW-1185">Reference proteome</keyword>
<evidence type="ECO:0000256" key="1">
    <source>
        <dbReference type="ARBA" id="ARBA00001968"/>
    </source>
</evidence>
<feature type="domain" description="DDE Tnp4" evidence="8">
    <location>
        <begin position="85"/>
        <end position="202"/>
    </location>
</feature>
<dbReference type="Pfam" id="PF13359">
    <property type="entry name" value="DDE_Tnp_4"/>
    <property type="match status" value="1"/>
</dbReference>
<proteinExistence type="inferred from homology"/>
<dbReference type="Proteomes" id="UP000502823">
    <property type="component" value="Unassembled WGS sequence"/>
</dbReference>
<keyword evidence="5" id="KW-0479">Metal-binding</keyword>
<dbReference type="GO" id="GO:0016787">
    <property type="term" value="F:hydrolase activity"/>
    <property type="evidence" value="ECO:0007669"/>
    <property type="project" value="UniProtKB-KW"/>
</dbReference>